<name>A0A2P5BEP5_TREOI</name>
<keyword evidence="2" id="KW-1185">Reference proteome</keyword>
<dbReference type="Proteomes" id="UP000237000">
    <property type="component" value="Unassembled WGS sequence"/>
</dbReference>
<organism evidence="1 2">
    <name type="scientific">Trema orientale</name>
    <name type="common">Charcoal tree</name>
    <name type="synonym">Celtis orientalis</name>
    <dbReference type="NCBI Taxonomy" id="63057"/>
    <lineage>
        <taxon>Eukaryota</taxon>
        <taxon>Viridiplantae</taxon>
        <taxon>Streptophyta</taxon>
        <taxon>Embryophyta</taxon>
        <taxon>Tracheophyta</taxon>
        <taxon>Spermatophyta</taxon>
        <taxon>Magnoliopsida</taxon>
        <taxon>eudicotyledons</taxon>
        <taxon>Gunneridae</taxon>
        <taxon>Pentapetalae</taxon>
        <taxon>rosids</taxon>
        <taxon>fabids</taxon>
        <taxon>Rosales</taxon>
        <taxon>Cannabaceae</taxon>
        <taxon>Trema</taxon>
    </lineage>
</organism>
<dbReference type="OrthoDB" id="10284632at2759"/>
<gene>
    <name evidence="1" type="ORF">TorRG33x02_323770</name>
</gene>
<sequence>MGARPSILLAFEQGKPLSRFETLRLVGTPELDVRSRLESAAAEFFSGHAPKEMMIRVEA</sequence>
<protein>
    <submittedName>
        <fullName evidence="1">Uncharacterized protein</fullName>
    </submittedName>
</protein>
<dbReference type="EMBL" id="JXTC01000538">
    <property type="protein sequence ID" value="PON47257.1"/>
    <property type="molecule type" value="Genomic_DNA"/>
</dbReference>
<evidence type="ECO:0000313" key="2">
    <source>
        <dbReference type="Proteomes" id="UP000237000"/>
    </source>
</evidence>
<comment type="caution">
    <text evidence="1">The sequence shown here is derived from an EMBL/GenBank/DDBJ whole genome shotgun (WGS) entry which is preliminary data.</text>
</comment>
<proteinExistence type="predicted"/>
<dbReference type="InParanoid" id="A0A2P5BEP5"/>
<dbReference type="AlphaFoldDB" id="A0A2P5BEP5"/>
<reference evidence="2" key="1">
    <citation type="submission" date="2016-06" db="EMBL/GenBank/DDBJ databases">
        <title>Parallel loss of symbiosis genes in relatives of nitrogen-fixing non-legume Parasponia.</title>
        <authorList>
            <person name="Van Velzen R."/>
            <person name="Holmer R."/>
            <person name="Bu F."/>
            <person name="Rutten L."/>
            <person name="Van Zeijl A."/>
            <person name="Liu W."/>
            <person name="Santuari L."/>
            <person name="Cao Q."/>
            <person name="Sharma T."/>
            <person name="Shen D."/>
            <person name="Roswanjaya Y."/>
            <person name="Wardhani T."/>
            <person name="Kalhor M.S."/>
            <person name="Jansen J."/>
            <person name="Van den Hoogen J."/>
            <person name="Gungor B."/>
            <person name="Hartog M."/>
            <person name="Hontelez J."/>
            <person name="Verver J."/>
            <person name="Yang W.-C."/>
            <person name="Schijlen E."/>
            <person name="Repin R."/>
            <person name="Schilthuizen M."/>
            <person name="Schranz E."/>
            <person name="Heidstra R."/>
            <person name="Miyata K."/>
            <person name="Fedorova E."/>
            <person name="Kohlen W."/>
            <person name="Bisseling T."/>
            <person name="Smit S."/>
            <person name="Geurts R."/>
        </authorList>
    </citation>
    <scope>NUCLEOTIDE SEQUENCE [LARGE SCALE GENOMIC DNA]</scope>
    <source>
        <strain evidence="2">cv. RG33-2</strain>
    </source>
</reference>
<evidence type="ECO:0000313" key="1">
    <source>
        <dbReference type="EMBL" id="PON47257.1"/>
    </source>
</evidence>
<accession>A0A2P5BEP5</accession>